<reference evidence="2" key="1">
    <citation type="journal article" date="2023" name="Mol. Biol. Evol.">
        <title>Third-Generation Sequencing Reveals the Adaptive Role of the Epigenome in Three Deep-Sea Polychaetes.</title>
        <authorList>
            <person name="Perez M."/>
            <person name="Aroh O."/>
            <person name="Sun Y."/>
            <person name="Lan Y."/>
            <person name="Juniper S.K."/>
            <person name="Young C.R."/>
            <person name="Angers B."/>
            <person name="Qian P.Y."/>
        </authorList>
    </citation>
    <scope>NUCLEOTIDE SEQUENCE</scope>
    <source>
        <strain evidence="2">R07B-5</strain>
    </source>
</reference>
<feature type="coiled-coil region" evidence="1">
    <location>
        <begin position="646"/>
        <end position="680"/>
    </location>
</feature>
<evidence type="ECO:0008006" key="4">
    <source>
        <dbReference type="Google" id="ProtNLM"/>
    </source>
</evidence>
<accession>A0AAD9NR51</accession>
<feature type="coiled-coil region" evidence="1">
    <location>
        <begin position="734"/>
        <end position="761"/>
    </location>
</feature>
<gene>
    <name evidence="2" type="ORF">NP493_583g01064</name>
</gene>
<protein>
    <recommendedName>
        <fullName evidence="4">Coiled-coil domain-containing protein 178</fullName>
    </recommendedName>
</protein>
<dbReference type="AlphaFoldDB" id="A0AAD9NR51"/>
<feature type="coiled-coil region" evidence="1">
    <location>
        <begin position="226"/>
        <end position="260"/>
    </location>
</feature>
<keyword evidence="3" id="KW-1185">Reference proteome</keyword>
<proteinExistence type="predicted"/>
<sequence length="939" mass="106934">MTALLDRDYKGDGIGTGNVVQFKDVAVYMSGDAGDDEIDPFDSGVIVSTNPADDSGIDDVLSEAEELPLALPEGWPNIPQLLQRHSWDTSQTISPSVRQAVAHLELLQDIIEDWYAESEQRIASRITSGKAGSIKSHGSEGLGTSPRCREMRFIGSASQSIRGALSSATSRHTSATSHRPETQLSVYGVGGITDTVVASKPPMEGLQIDLPYLGADDVIEEVVVILAKLEKDRMETRSSLQKERDRGKKLRSKIDTLAQDRLINLPKAVQKEHEACAMDISELKWTVSYRGRYEARFKEKVEVAEALNQKLEEDIDFVKKHVPLVAEKLELERGAMDRIKRAQEDTAEELDTTVQRCKSVVVKHGEAHVKADTERVTIKNDLEVVNTELNTIHEELETEKATHEAYVEQVDTYQKNLEESEQELKVLLVREENCRVAEELQRTKVVHLQKQVADKKEIQKQLEHENFKLCAEREMKKKGFLKEEKDLLRTLDEKEDKLKRTTISNKEIDMIISDTYAAIEKSKAQTKANQRNVDRIAKEQKNTWSQVELTSLELNAQKEANTEMSTRLSDEEERCLMMEQKIRALAEALTSQVKEEIHHRSVIASHISAQSSEYASTIHDLRAMSDKADKKAKEVDQAVQIVSEKVEKLRSIHKKITENIESLQTELVELDRAEKKMLEETSKEKKQLLPNHANAKAVLGDLDRKLQDMAQLVDQMCKKMDDMASETTVMNRKIHNSEKAIKEIEHEIEERKIQHKNKEELSISLKDSLKQIKDRIIDHDIEQKEHIKVRKEVLEQHKVDLEKCLSFNTDVAAKYRQLQNEFIALKNKHLDKLDARIQVEHAIADLKKLNCLQKKLHFALQLYYKYRGEYNEGEVARMEQESHANTAKVGELQGTMDGQLELIADFLLNQMDGNTIRQMAMAKVMKEEETEARKQGAAP</sequence>
<name>A0AAD9NR51_RIDPI</name>
<comment type="caution">
    <text evidence="2">The sequence shown here is derived from an EMBL/GenBank/DDBJ whole genome shotgun (WGS) entry which is preliminary data.</text>
</comment>
<evidence type="ECO:0000313" key="2">
    <source>
        <dbReference type="EMBL" id="KAK2177698.1"/>
    </source>
</evidence>
<dbReference type="PANTHER" id="PTHR35088">
    <property type="entry name" value="COILED-COIL DOMAIN-CONTAINING PROTEIN 178"/>
    <property type="match status" value="1"/>
</dbReference>
<dbReference type="PANTHER" id="PTHR35088:SF1">
    <property type="entry name" value="COILED-COIL DOMAIN-CONTAINING PROTEIN 178"/>
    <property type="match status" value="1"/>
</dbReference>
<keyword evidence="1" id="KW-0175">Coiled coil</keyword>
<dbReference type="EMBL" id="JAODUO010000583">
    <property type="protein sequence ID" value="KAK2177698.1"/>
    <property type="molecule type" value="Genomic_DNA"/>
</dbReference>
<organism evidence="2 3">
    <name type="scientific">Ridgeia piscesae</name>
    <name type="common">Tubeworm</name>
    <dbReference type="NCBI Taxonomy" id="27915"/>
    <lineage>
        <taxon>Eukaryota</taxon>
        <taxon>Metazoa</taxon>
        <taxon>Spiralia</taxon>
        <taxon>Lophotrochozoa</taxon>
        <taxon>Annelida</taxon>
        <taxon>Polychaeta</taxon>
        <taxon>Sedentaria</taxon>
        <taxon>Canalipalpata</taxon>
        <taxon>Sabellida</taxon>
        <taxon>Siboglinidae</taxon>
        <taxon>Ridgeia</taxon>
    </lineage>
</organism>
<dbReference type="InterPro" id="IPR038826">
    <property type="entry name" value="CCDC178"/>
</dbReference>
<feature type="coiled-coil region" evidence="1">
    <location>
        <begin position="554"/>
        <end position="588"/>
    </location>
</feature>
<dbReference type="Proteomes" id="UP001209878">
    <property type="component" value="Unassembled WGS sequence"/>
</dbReference>
<evidence type="ECO:0000313" key="3">
    <source>
        <dbReference type="Proteomes" id="UP001209878"/>
    </source>
</evidence>
<feature type="coiled-coil region" evidence="1">
    <location>
        <begin position="379"/>
        <end position="501"/>
    </location>
</feature>
<feature type="coiled-coil region" evidence="1">
    <location>
        <begin position="294"/>
        <end position="321"/>
    </location>
</feature>
<evidence type="ECO:0000256" key="1">
    <source>
        <dbReference type="SAM" id="Coils"/>
    </source>
</evidence>